<evidence type="ECO:0000259" key="11">
    <source>
        <dbReference type="PROSITE" id="PS50893"/>
    </source>
</evidence>
<dbReference type="InterPro" id="IPR017871">
    <property type="entry name" value="ABC_transporter-like_CS"/>
</dbReference>
<dbReference type="GO" id="GO:0015421">
    <property type="term" value="F:ABC-type oligopeptide transporter activity"/>
    <property type="evidence" value="ECO:0007669"/>
    <property type="project" value="TreeGrafter"/>
</dbReference>
<name>A0A7W7RNF5_9ACTN</name>
<dbReference type="Gene3D" id="1.20.1560.10">
    <property type="entry name" value="ABC transporter type 1, transmembrane domain"/>
    <property type="match status" value="1"/>
</dbReference>
<accession>A0A7W7RNF5</accession>
<feature type="transmembrane region" description="Helical" evidence="10">
    <location>
        <begin position="167"/>
        <end position="189"/>
    </location>
</feature>
<dbReference type="Pfam" id="PF00664">
    <property type="entry name" value="ABC_membrane"/>
    <property type="match status" value="1"/>
</dbReference>
<keyword evidence="4 10" id="KW-0812">Transmembrane</keyword>
<keyword evidence="8 10" id="KW-0472">Membrane</keyword>
<dbReference type="SMART" id="SM00382">
    <property type="entry name" value="AAA"/>
    <property type="match status" value="1"/>
</dbReference>
<dbReference type="SUPFAM" id="SSF52540">
    <property type="entry name" value="P-loop containing nucleoside triphosphate hydrolases"/>
    <property type="match status" value="1"/>
</dbReference>
<protein>
    <submittedName>
        <fullName evidence="13">ATP-binding cassette subfamily B protein</fullName>
    </submittedName>
</protein>
<dbReference type="FunFam" id="3.40.50.300:FF:000854">
    <property type="entry name" value="Multidrug ABC transporter ATP-binding protein"/>
    <property type="match status" value="1"/>
</dbReference>
<evidence type="ECO:0000256" key="2">
    <source>
        <dbReference type="ARBA" id="ARBA00022448"/>
    </source>
</evidence>
<evidence type="ECO:0000256" key="10">
    <source>
        <dbReference type="SAM" id="Phobius"/>
    </source>
</evidence>
<dbReference type="PANTHER" id="PTHR43394">
    <property type="entry name" value="ATP-DEPENDENT PERMEASE MDL1, MITOCHONDRIAL"/>
    <property type="match status" value="1"/>
</dbReference>
<feature type="transmembrane region" description="Helical" evidence="10">
    <location>
        <begin position="25"/>
        <end position="46"/>
    </location>
</feature>
<dbReference type="SUPFAM" id="SSF90123">
    <property type="entry name" value="ABC transporter transmembrane region"/>
    <property type="match status" value="1"/>
</dbReference>
<evidence type="ECO:0000256" key="1">
    <source>
        <dbReference type="ARBA" id="ARBA00004651"/>
    </source>
</evidence>
<sequence>MPTTTPEGDPPAALVPLLRVRLRPYAAPTALLLLLQLVQALGLLLLPTLHADIVDNGIAAGDTGYILRRGAVMLAVTLVQAAGAAATVYLGAKVAMGLGRDLRAALFDRVQGFSAREFAGFGAPTLITRTTNDVYQVQTLAFTALTLMVTAPLMGAGGVVLALRQDVALTGVLAVAIPVQVAAISLIILRMVGPSQLMQGRIDAVNRVLREQITGIRVVRAFVREPHEHERFASANTDLMAVAVRLGRLQAFFGASAMAVATLASVAVLALGGPRIVEGAMQPGALIAFLTYLSQILGAVMMAMSVFVLAPRAEVAAGRITEVLSTEPSLPEPSEPARRASRPRGPAGSGSLDIAGVSFGYPGAEQPVLRGVDLITRPGETTAVVGSTGAGKTTLVRLVARLLAPDEGTVRLDGTDLRDMDRRTLAATVGLVPQRAYLFSGTIASNLRYGDPDADEARLWRALETARAADFVRAMPDGPDTAVGQGGITVSGGQRQRLAIARALVAEPRLYVFDDAFSALDTATDAAVRASLDAAVGDAARLVVAQRVSTIRTADRIVVLDAGRVEAVGTHDELLSASPTYAEIVDSQRIPEEAA</sequence>
<dbReference type="InterPro" id="IPR039421">
    <property type="entry name" value="Type_1_exporter"/>
</dbReference>
<dbReference type="GO" id="GO:0016887">
    <property type="term" value="F:ATP hydrolysis activity"/>
    <property type="evidence" value="ECO:0007669"/>
    <property type="project" value="InterPro"/>
</dbReference>
<evidence type="ECO:0000256" key="7">
    <source>
        <dbReference type="ARBA" id="ARBA00022989"/>
    </source>
</evidence>
<dbReference type="InterPro" id="IPR011527">
    <property type="entry name" value="ABC1_TM_dom"/>
</dbReference>
<comment type="subcellular location">
    <subcellularLocation>
        <location evidence="1">Cell membrane</location>
        <topology evidence="1">Multi-pass membrane protein</topology>
    </subcellularLocation>
</comment>
<dbReference type="Gene3D" id="3.40.50.300">
    <property type="entry name" value="P-loop containing nucleotide triphosphate hydrolases"/>
    <property type="match status" value="1"/>
</dbReference>
<dbReference type="Proteomes" id="UP000523007">
    <property type="component" value="Unassembled WGS sequence"/>
</dbReference>
<evidence type="ECO:0000259" key="12">
    <source>
        <dbReference type="PROSITE" id="PS50929"/>
    </source>
</evidence>
<evidence type="ECO:0000256" key="8">
    <source>
        <dbReference type="ARBA" id="ARBA00023136"/>
    </source>
</evidence>
<organism evidence="13 14">
    <name type="scientific">Lipingzhangella halophila</name>
    <dbReference type="NCBI Taxonomy" id="1783352"/>
    <lineage>
        <taxon>Bacteria</taxon>
        <taxon>Bacillati</taxon>
        <taxon>Actinomycetota</taxon>
        <taxon>Actinomycetes</taxon>
        <taxon>Streptosporangiales</taxon>
        <taxon>Nocardiopsidaceae</taxon>
        <taxon>Lipingzhangella</taxon>
    </lineage>
</organism>
<keyword evidence="5" id="KW-0547">Nucleotide-binding</keyword>
<dbReference type="InterPro" id="IPR036640">
    <property type="entry name" value="ABC1_TM_sf"/>
</dbReference>
<feature type="transmembrane region" description="Helical" evidence="10">
    <location>
        <begin position="285"/>
        <end position="310"/>
    </location>
</feature>
<feature type="transmembrane region" description="Helical" evidence="10">
    <location>
        <begin position="66"/>
        <end position="90"/>
    </location>
</feature>
<dbReference type="GO" id="GO:0005886">
    <property type="term" value="C:plasma membrane"/>
    <property type="evidence" value="ECO:0007669"/>
    <property type="project" value="UniProtKB-SubCell"/>
</dbReference>
<proteinExistence type="predicted"/>
<dbReference type="GO" id="GO:0005524">
    <property type="term" value="F:ATP binding"/>
    <property type="evidence" value="ECO:0007669"/>
    <property type="project" value="UniProtKB-KW"/>
</dbReference>
<dbReference type="InterPro" id="IPR003439">
    <property type="entry name" value="ABC_transporter-like_ATP-bd"/>
</dbReference>
<evidence type="ECO:0000256" key="4">
    <source>
        <dbReference type="ARBA" id="ARBA00022692"/>
    </source>
</evidence>
<evidence type="ECO:0000256" key="5">
    <source>
        <dbReference type="ARBA" id="ARBA00022741"/>
    </source>
</evidence>
<gene>
    <name evidence="13" type="ORF">F4561_006094</name>
</gene>
<dbReference type="EMBL" id="JACHJT010000002">
    <property type="protein sequence ID" value="MBB4935200.1"/>
    <property type="molecule type" value="Genomic_DNA"/>
</dbReference>
<feature type="domain" description="ABC transporter" evidence="11">
    <location>
        <begin position="352"/>
        <end position="587"/>
    </location>
</feature>
<evidence type="ECO:0000256" key="6">
    <source>
        <dbReference type="ARBA" id="ARBA00022840"/>
    </source>
</evidence>
<evidence type="ECO:0000256" key="9">
    <source>
        <dbReference type="SAM" id="MobiDB-lite"/>
    </source>
</evidence>
<feature type="domain" description="ABC transmembrane type-1" evidence="12">
    <location>
        <begin position="30"/>
        <end position="312"/>
    </location>
</feature>
<evidence type="ECO:0000313" key="13">
    <source>
        <dbReference type="EMBL" id="MBB4935200.1"/>
    </source>
</evidence>
<evidence type="ECO:0000313" key="14">
    <source>
        <dbReference type="Proteomes" id="UP000523007"/>
    </source>
</evidence>
<comment type="caution">
    <text evidence="13">The sequence shown here is derived from an EMBL/GenBank/DDBJ whole genome shotgun (WGS) entry which is preliminary data.</text>
</comment>
<evidence type="ECO:0000256" key="3">
    <source>
        <dbReference type="ARBA" id="ARBA00022475"/>
    </source>
</evidence>
<dbReference type="RefSeq" id="WP_184584960.1">
    <property type="nucleotide sequence ID" value="NZ_JACHJT010000002.1"/>
</dbReference>
<keyword evidence="2" id="KW-0813">Transport</keyword>
<dbReference type="CDD" id="cd18548">
    <property type="entry name" value="ABC_6TM_Tm287_like"/>
    <property type="match status" value="1"/>
</dbReference>
<keyword evidence="6 13" id="KW-0067">ATP-binding</keyword>
<dbReference type="PANTHER" id="PTHR43394:SF1">
    <property type="entry name" value="ATP-BINDING CASSETTE SUB-FAMILY B MEMBER 10, MITOCHONDRIAL"/>
    <property type="match status" value="1"/>
</dbReference>
<feature type="transmembrane region" description="Helical" evidence="10">
    <location>
        <begin position="251"/>
        <end position="273"/>
    </location>
</feature>
<dbReference type="InterPro" id="IPR027417">
    <property type="entry name" value="P-loop_NTPase"/>
</dbReference>
<dbReference type="InterPro" id="IPR003593">
    <property type="entry name" value="AAA+_ATPase"/>
</dbReference>
<keyword evidence="7 10" id="KW-1133">Transmembrane helix</keyword>
<feature type="region of interest" description="Disordered" evidence="9">
    <location>
        <begin position="326"/>
        <end position="349"/>
    </location>
</feature>
<dbReference type="PROSITE" id="PS50929">
    <property type="entry name" value="ABC_TM1F"/>
    <property type="match status" value="1"/>
</dbReference>
<dbReference type="Pfam" id="PF00005">
    <property type="entry name" value="ABC_tran"/>
    <property type="match status" value="1"/>
</dbReference>
<dbReference type="AlphaFoldDB" id="A0A7W7RNF5"/>
<dbReference type="PROSITE" id="PS50893">
    <property type="entry name" value="ABC_TRANSPORTER_2"/>
    <property type="match status" value="1"/>
</dbReference>
<feature type="transmembrane region" description="Helical" evidence="10">
    <location>
        <begin position="139"/>
        <end position="161"/>
    </location>
</feature>
<keyword evidence="3" id="KW-1003">Cell membrane</keyword>
<dbReference type="PROSITE" id="PS00211">
    <property type="entry name" value="ABC_TRANSPORTER_1"/>
    <property type="match status" value="1"/>
</dbReference>
<keyword evidence="14" id="KW-1185">Reference proteome</keyword>
<reference evidence="13 14" key="1">
    <citation type="submission" date="2020-08" db="EMBL/GenBank/DDBJ databases">
        <title>Sequencing the genomes of 1000 actinobacteria strains.</title>
        <authorList>
            <person name="Klenk H.-P."/>
        </authorList>
    </citation>
    <scope>NUCLEOTIDE SEQUENCE [LARGE SCALE GENOMIC DNA]</scope>
    <source>
        <strain evidence="13 14">DSM 102030</strain>
    </source>
</reference>